<evidence type="ECO:0000313" key="6">
    <source>
        <dbReference type="EMBL" id="GGB60643.1"/>
    </source>
</evidence>
<evidence type="ECO:0000313" key="7">
    <source>
        <dbReference type="Proteomes" id="UP000603352"/>
    </source>
</evidence>
<accession>A0ABQ1J5U0</accession>
<sequence length="146" mass="15610">MNPPEQTGRATDDAEAGTSMRPTGEPELRTVAMPADANPSGDIFGGWVMAQMDIAGGIAASQRARGRVVTAAVDAMSFRKPVRVGDVVSIYCSAAGHGRSSMRFHVATWVQRRRTTLADVHEELVTEAVFTFVAVDGEGRPRPLPD</sequence>
<dbReference type="CDD" id="cd03442">
    <property type="entry name" value="BFIT_BACH"/>
    <property type="match status" value="1"/>
</dbReference>
<gene>
    <name evidence="6" type="ORF">GCM10011505_46690</name>
</gene>
<dbReference type="PANTHER" id="PTHR11049:SF5">
    <property type="entry name" value="ACYL-COA THIOESTER HYDROLASE YCIA"/>
    <property type="match status" value="1"/>
</dbReference>
<dbReference type="Proteomes" id="UP000603352">
    <property type="component" value="Unassembled WGS sequence"/>
</dbReference>
<comment type="similarity">
    <text evidence="1">Belongs to the acyl coenzyme A hydrolase family.</text>
</comment>
<dbReference type="InterPro" id="IPR029069">
    <property type="entry name" value="HotDog_dom_sf"/>
</dbReference>
<dbReference type="RefSeq" id="WP_372045109.1">
    <property type="nucleotide sequence ID" value="NZ_BMDZ01000096.1"/>
</dbReference>
<dbReference type="InterPro" id="IPR033120">
    <property type="entry name" value="HOTDOG_ACOT"/>
</dbReference>
<dbReference type="InterPro" id="IPR006683">
    <property type="entry name" value="Thioestr_dom"/>
</dbReference>
<dbReference type="Pfam" id="PF03061">
    <property type="entry name" value="4HBT"/>
    <property type="match status" value="1"/>
</dbReference>
<feature type="region of interest" description="Disordered" evidence="4">
    <location>
        <begin position="1"/>
        <end position="35"/>
    </location>
</feature>
<evidence type="ECO:0000259" key="5">
    <source>
        <dbReference type="PROSITE" id="PS51770"/>
    </source>
</evidence>
<dbReference type="PROSITE" id="PS51770">
    <property type="entry name" value="HOTDOG_ACOT"/>
    <property type="match status" value="1"/>
</dbReference>
<dbReference type="Gene3D" id="3.10.129.10">
    <property type="entry name" value="Hotdog Thioesterase"/>
    <property type="match status" value="1"/>
</dbReference>
<reference evidence="7" key="1">
    <citation type="journal article" date="2019" name="Int. J. Syst. Evol. Microbiol.">
        <title>The Global Catalogue of Microorganisms (GCM) 10K type strain sequencing project: providing services to taxonomists for standard genome sequencing and annotation.</title>
        <authorList>
            <consortium name="The Broad Institute Genomics Platform"/>
            <consortium name="The Broad Institute Genome Sequencing Center for Infectious Disease"/>
            <person name="Wu L."/>
            <person name="Ma J."/>
        </authorList>
    </citation>
    <scope>NUCLEOTIDE SEQUENCE [LARGE SCALE GENOMIC DNA]</scope>
    <source>
        <strain evidence="7">CGMCC 1.10188</strain>
    </source>
</reference>
<keyword evidence="2 3" id="KW-0378">Hydrolase</keyword>
<name>A0ABQ1J5U0_9PROT</name>
<dbReference type="EMBL" id="BMDZ01000096">
    <property type="protein sequence ID" value="GGB60643.1"/>
    <property type="molecule type" value="Genomic_DNA"/>
</dbReference>
<proteinExistence type="inferred from homology"/>
<dbReference type="InterPro" id="IPR040170">
    <property type="entry name" value="Cytosol_ACT"/>
</dbReference>
<evidence type="ECO:0000256" key="1">
    <source>
        <dbReference type="ARBA" id="ARBA00010458"/>
    </source>
</evidence>
<organism evidence="6 7">
    <name type="scientific">Tistrella bauzanensis</name>
    <dbReference type="NCBI Taxonomy" id="657419"/>
    <lineage>
        <taxon>Bacteria</taxon>
        <taxon>Pseudomonadati</taxon>
        <taxon>Pseudomonadota</taxon>
        <taxon>Alphaproteobacteria</taxon>
        <taxon>Geminicoccales</taxon>
        <taxon>Geminicoccaceae</taxon>
        <taxon>Tistrella</taxon>
    </lineage>
</organism>
<dbReference type="SUPFAM" id="SSF54637">
    <property type="entry name" value="Thioesterase/thiol ester dehydrase-isomerase"/>
    <property type="match status" value="1"/>
</dbReference>
<dbReference type="PANTHER" id="PTHR11049">
    <property type="entry name" value="ACYL COENZYME A THIOESTER HYDROLASE"/>
    <property type="match status" value="1"/>
</dbReference>
<evidence type="ECO:0000256" key="3">
    <source>
        <dbReference type="PROSITE-ProRule" id="PRU01106"/>
    </source>
</evidence>
<evidence type="ECO:0000256" key="4">
    <source>
        <dbReference type="SAM" id="MobiDB-lite"/>
    </source>
</evidence>
<comment type="caution">
    <text evidence="6">The sequence shown here is derived from an EMBL/GenBank/DDBJ whole genome shotgun (WGS) entry which is preliminary data.</text>
</comment>
<feature type="domain" description="HotDog ACOT-type" evidence="5">
    <location>
        <begin position="22"/>
        <end position="138"/>
    </location>
</feature>
<evidence type="ECO:0000256" key="2">
    <source>
        <dbReference type="ARBA" id="ARBA00022801"/>
    </source>
</evidence>
<keyword evidence="7" id="KW-1185">Reference proteome</keyword>
<protein>
    <submittedName>
        <fullName evidence="6">Acyl-CoA thioesterase</fullName>
    </submittedName>
</protein>